<accession>W9PFY9</accession>
<protein>
    <submittedName>
        <fullName evidence="1">Uncharacterized protein</fullName>
    </submittedName>
</protein>
<gene>
    <name evidence="1" type="ORF">FOVG_05613</name>
</gene>
<dbReference type="EMBL" id="JH650971">
    <property type="protein sequence ID" value="EXA44109.1"/>
    <property type="molecule type" value="Genomic_DNA"/>
</dbReference>
<dbReference type="HOGENOM" id="CLU_1875516_0_0_1"/>
<name>W9PFY9_FUSOX</name>
<reference evidence="1" key="1">
    <citation type="submission" date="2011-10" db="EMBL/GenBank/DDBJ databases">
        <title>The Genome Sequence of Fusarium oxysporum HDV247.</title>
        <authorList>
            <consortium name="The Broad Institute Genome Sequencing Platform"/>
            <person name="Ma L.-J."/>
            <person name="Gale L.R."/>
            <person name="Schwartz D.C."/>
            <person name="Zhou S."/>
            <person name="Corby-Kistler H."/>
            <person name="Young S.K."/>
            <person name="Zeng Q."/>
            <person name="Gargeya S."/>
            <person name="Fitzgerald M."/>
            <person name="Haas B."/>
            <person name="Abouelleil A."/>
            <person name="Alvarado L."/>
            <person name="Arachchi H.M."/>
            <person name="Berlin A."/>
            <person name="Brown A."/>
            <person name="Chapman S.B."/>
            <person name="Chen Z."/>
            <person name="Dunbar C."/>
            <person name="Freedman E."/>
            <person name="Gearin G."/>
            <person name="Goldberg J."/>
            <person name="Griggs A."/>
            <person name="Gujja S."/>
            <person name="Heiman D."/>
            <person name="Howarth C."/>
            <person name="Larson L."/>
            <person name="Lui A."/>
            <person name="MacDonald P.J.P."/>
            <person name="Montmayeur A."/>
            <person name="Murphy C."/>
            <person name="Neiman D."/>
            <person name="Pearson M."/>
            <person name="Priest M."/>
            <person name="Roberts A."/>
            <person name="Saif S."/>
            <person name="Shea T."/>
            <person name="Shenoy N."/>
            <person name="Sisk P."/>
            <person name="Stolte C."/>
            <person name="Sykes S."/>
            <person name="Wortman J."/>
            <person name="Nusbaum C."/>
            <person name="Birren B."/>
        </authorList>
    </citation>
    <scope>NUCLEOTIDE SEQUENCE [LARGE SCALE GENOMIC DNA]</scope>
    <source>
        <strain evidence="1">HDV247</strain>
    </source>
</reference>
<reference evidence="1" key="2">
    <citation type="submission" date="2012-05" db="EMBL/GenBank/DDBJ databases">
        <title>Annotation of the Genome Sequence of Fusarium oxysporum HDV247.</title>
        <authorList>
            <consortium name="The Broad Institute Genomics Platform"/>
            <person name="Ma L.-J."/>
            <person name="Corby-Kistler H."/>
            <person name="Broz K."/>
            <person name="Gale L.R."/>
            <person name="Jonkers W."/>
            <person name="O'Donnell K."/>
            <person name="Ploetz R."/>
            <person name="Steinberg C."/>
            <person name="Schwartz D.C."/>
            <person name="VanEtten H."/>
            <person name="Zhou S."/>
            <person name="Young S.K."/>
            <person name="Zeng Q."/>
            <person name="Gargeya S."/>
            <person name="Fitzgerald M."/>
            <person name="Abouelleil A."/>
            <person name="Alvarado L."/>
            <person name="Chapman S.B."/>
            <person name="Gainer-Dewar J."/>
            <person name="Goldberg J."/>
            <person name="Griggs A."/>
            <person name="Gujja S."/>
            <person name="Hansen M."/>
            <person name="Howarth C."/>
            <person name="Imamovic A."/>
            <person name="Ireland A."/>
            <person name="Larimer J."/>
            <person name="McCowan C."/>
            <person name="Murphy C."/>
            <person name="Pearson M."/>
            <person name="Poon T.W."/>
            <person name="Priest M."/>
            <person name="Roberts A."/>
            <person name="Saif S."/>
            <person name="Shea T."/>
            <person name="Sykes S."/>
            <person name="Wortman J."/>
            <person name="Nusbaum C."/>
            <person name="Birren B."/>
        </authorList>
    </citation>
    <scope>NUCLEOTIDE SEQUENCE</scope>
    <source>
        <strain evidence="1">HDV247</strain>
    </source>
</reference>
<proteinExistence type="predicted"/>
<organism evidence="1">
    <name type="scientific">Fusarium oxysporum f. sp. pisi HDV247</name>
    <dbReference type="NCBI Taxonomy" id="1080344"/>
    <lineage>
        <taxon>Eukaryota</taxon>
        <taxon>Fungi</taxon>
        <taxon>Dikarya</taxon>
        <taxon>Ascomycota</taxon>
        <taxon>Pezizomycotina</taxon>
        <taxon>Sordariomycetes</taxon>
        <taxon>Hypocreomycetidae</taxon>
        <taxon>Hypocreales</taxon>
        <taxon>Nectriaceae</taxon>
        <taxon>Fusarium</taxon>
        <taxon>Fusarium oxysporum species complex</taxon>
    </lineage>
</organism>
<dbReference type="Proteomes" id="UP000030751">
    <property type="component" value="Unassembled WGS sequence"/>
</dbReference>
<dbReference type="AlphaFoldDB" id="W9PFY9"/>
<evidence type="ECO:0000313" key="1">
    <source>
        <dbReference type="EMBL" id="EXA44109.1"/>
    </source>
</evidence>
<sequence>MERYFQLKVEFRHKILNGQAFGLIDVSDAPADELYQVPGNGEWVALRLIIDHDGWRAAVARRREQSNPAVWGEAETETIVTARLIGMDKALGWLDQRLPMGPFPPQPRNPGISHAWYLNNTQSTTSSHCFRLQSSS</sequence>